<comment type="caution">
    <text evidence="3">The sequence shown here is derived from an EMBL/GenBank/DDBJ whole genome shotgun (WGS) entry which is preliminary data.</text>
</comment>
<proteinExistence type="predicted"/>
<keyword evidence="2" id="KW-1133">Transmembrane helix</keyword>
<gene>
    <name evidence="3" type="ORF">HJ588_14625</name>
</gene>
<feature type="compositionally biased region" description="Low complexity" evidence="1">
    <location>
        <begin position="15"/>
        <end position="57"/>
    </location>
</feature>
<evidence type="ECO:0000313" key="3">
    <source>
        <dbReference type="EMBL" id="NNG40501.1"/>
    </source>
</evidence>
<keyword evidence="2" id="KW-0472">Membrane</keyword>
<evidence type="ECO:0000313" key="4">
    <source>
        <dbReference type="Proteomes" id="UP000557772"/>
    </source>
</evidence>
<protein>
    <submittedName>
        <fullName evidence="3">Uncharacterized protein</fullName>
    </submittedName>
</protein>
<organism evidence="3 4">
    <name type="scientific">Flexivirga aerilata</name>
    <dbReference type="NCBI Taxonomy" id="1656889"/>
    <lineage>
        <taxon>Bacteria</taxon>
        <taxon>Bacillati</taxon>
        <taxon>Actinomycetota</taxon>
        <taxon>Actinomycetes</taxon>
        <taxon>Micrococcales</taxon>
        <taxon>Dermacoccaceae</taxon>
        <taxon>Flexivirga</taxon>
    </lineage>
</organism>
<feature type="transmembrane region" description="Helical" evidence="2">
    <location>
        <begin position="173"/>
        <end position="193"/>
    </location>
</feature>
<keyword evidence="2" id="KW-0812">Transmembrane</keyword>
<feature type="region of interest" description="Disordered" evidence="1">
    <location>
        <begin position="1"/>
        <end position="78"/>
    </location>
</feature>
<keyword evidence="4" id="KW-1185">Reference proteome</keyword>
<reference evidence="3 4" key="1">
    <citation type="submission" date="2020-05" db="EMBL/GenBank/DDBJ databases">
        <title>Flexivirga sp. ID2601S isolated from air conditioner.</title>
        <authorList>
            <person name="Kim D.H."/>
        </authorList>
    </citation>
    <scope>NUCLEOTIDE SEQUENCE [LARGE SCALE GENOMIC DNA]</scope>
    <source>
        <strain evidence="3 4">ID2601S</strain>
    </source>
</reference>
<dbReference type="EMBL" id="JABENB010000002">
    <property type="protein sequence ID" value="NNG40501.1"/>
    <property type="molecule type" value="Genomic_DNA"/>
</dbReference>
<dbReference type="AlphaFoldDB" id="A0A849AMB2"/>
<name>A0A849AMB2_9MICO</name>
<dbReference type="RefSeq" id="WP_171155824.1">
    <property type="nucleotide sequence ID" value="NZ_JABENB010000002.1"/>
</dbReference>
<accession>A0A849AMB2</accession>
<sequence>MTHPGGGQQDPWQAPQGYPGQSQHQPQSYPGQPGQQPQQGYPGQPPQQQAPQGYPGQPHQPAPQAYPPAGAPGMPSGLIRLTLQGSPLTSNILTPKVQIDGYPVAVSYGVNTIPVPPGPHRVSAHATWIVRYGQASYDVDVAPGQTAEVYYAAPFVQFMKGAMGPTKQRRKGVSVLVALIVVVILLVTLIAVAGN</sequence>
<evidence type="ECO:0000256" key="2">
    <source>
        <dbReference type="SAM" id="Phobius"/>
    </source>
</evidence>
<feature type="compositionally biased region" description="Pro residues" evidence="1">
    <location>
        <begin position="58"/>
        <end position="70"/>
    </location>
</feature>
<evidence type="ECO:0000256" key="1">
    <source>
        <dbReference type="SAM" id="MobiDB-lite"/>
    </source>
</evidence>
<dbReference type="Proteomes" id="UP000557772">
    <property type="component" value="Unassembled WGS sequence"/>
</dbReference>